<keyword evidence="3 7" id="KW-1134">Transmembrane beta strand</keyword>
<feature type="signal peptide" evidence="8">
    <location>
        <begin position="1"/>
        <end position="21"/>
    </location>
</feature>
<dbReference type="NCBIfam" id="TIGR04056">
    <property type="entry name" value="OMP_RagA_SusC"/>
    <property type="match status" value="1"/>
</dbReference>
<gene>
    <name evidence="10" type="ORF">SAMN05421747_103203</name>
</gene>
<keyword evidence="11" id="KW-1185">Reference proteome</keyword>
<comment type="similarity">
    <text evidence="7">Belongs to the TonB-dependent receptor family.</text>
</comment>
<protein>
    <submittedName>
        <fullName evidence="10">TonB-linked outer membrane protein, SusC/RagA family</fullName>
    </submittedName>
</protein>
<reference evidence="10 11" key="1">
    <citation type="submission" date="2016-10" db="EMBL/GenBank/DDBJ databases">
        <authorList>
            <person name="de Groot N.N."/>
        </authorList>
    </citation>
    <scope>NUCLEOTIDE SEQUENCE [LARGE SCALE GENOMIC DNA]</scope>
    <source>
        <strain evidence="10 11">DSM 22900</strain>
    </source>
</reference>
<evidence type="ECO:0000256" key="4">
    <source>
        <dbReference type="ARBA" id="ARBA00022692"/>
    </source>
</evidence>
<name>A0A1I1FWP5_9SPHI</name>
<dbReference type="Pfam" id="PF07715">
    <property type="entry name" value="Plug"/>
    <property type="match status" value="1"/>
</dbReference>
<feature type="chain" id="PRO_5011738570" evidence="8">
    <location>
        <begin position="22"/>
        <end position="1072"/>
    </location>
</feature>
<dbReference type="InterPro" id="IPR037066">
    <property type="entry name" value="Plug_dom_sf"/>
</dbReference>
<dbReference type="NCBIfam" id="TIGR04057">
    <property type="entry name" value="SusC_RagA_signa"/>
    <property type="match status" value="1"/>
</dbReference>
<dbReference type="SUPFAM" id="SSF56935">
    <property type="entry name" value="Porins"/>
    <property type="match status" value="1"/>
</dbReference>
<dbReference type="Gene3D" id="2.170.130.10">
    <property type="entry name" value="TonB-dependent receptor, plug domain"/>
    <property type="match status" value="1"/>
</dbReference>
<dbReference type="Proteomes" id="UP000199577">
    <property type="component" value="Unassembled WGS sequence"/>
</dbReference>
<dbReference type="STRING" id="623281.SAMN05421747_103203"/>
<comment type="subcellular location">
    <subcellularLocation>
        <location evidence="1 7">Cell outer membrane</location>
        <topology evidence="1 7">Multi-pass membrane protein</topology>
    </subcellularLocation>
</comment>
<dbReference type="InterPro" id="IPR023996">
    <property type="entry name" value="TonB-dep_OMP_SusC/RagA"/>
</dbReference>
<proteinExistence type="inferred from homology"/>
<keyword evidence="5 7" id="KW-0472">Membrane</keyword>
<dbReference type="InterPro" id="IPR036942">
    <property type="entry name" value="Beta-barrel_TonB_sf"/>
</dbReference>
<dbReference type="GO" id="GO:0009279">
    <property type="term" value="C:cell outer membrane"/>
    <property type="evidence" value="ECO:0007669"/>
    <property type="project" value="UniProtKB-SubCell"/>
</dbReference>
<evidence type="ECO:0000256" key="8">
    <source>
        <dbReference type="SAM" id="SignalP"/>
    </source>
</evidence>
<evidence type="ECO:0000256" key="3">
    <source>
        <dbReference type="ARBA" id="ARBA00022452"/>
    </source>
</evidence>
<dbReference type="EMBL" id="FOLL01000003">
    <property type="protein sequence ID" value="SFC03701.1"/>
    <property type="molecule type" value="Genomic_DNA"/>
</dbReference>
<dbReference type="InterPro" id="IPR008969">
    <property type="entry name" value="CarboxyPept-like_regulatory"/>
</dbReference>
<dbReference type="SUPFAM" id="SSF49464">
    <property type="entry name" value="Carboxypeptidase regulatory domain-like"/>
    <property type="match status" value="1"/>
</dbReference>
<evidence type="ECO:0000256" key="2">
    <source>
        <dbReference type="ARBA" id="ARBA00022448"/>
    </source>
</evidence>
<dbReference type="AlphaFoldDB" id="A0A1I1FWP5"/>
<dbReference type="Pfam" id="PF13715">
    <property type="entry name" value="CarbopepD_reg_2"/>
    <property type="match status" value="1"/>
</dbReference>
<evidence type="ECO:0000256" key="1">
    <source>
        <dbReference type="ARBA" id="ARBA00004571"/>
    </source>
</evidence>
<evidence type="ECO:0000256" key="6">
    <source>
        <dbReference type="ARBA" id="ARBA00023237"/>
    </source>
</evidence>
<keyword evidence="6 7" id="KW-0998">Cell outer membrane</keyword>
<accession>A0A1I1FWP5</accession>
<dbReference type="InterPro" id="IPR039426">
    <property type="entry name" value="TonB-dep_rcpt-like"/>
</dbReference>
<dbReference type="Gene3D" id="2.60.40.1120">
    <property type="entry name" value="Carboxypeptidase-like, regulatory domain"/>
    <property type="match status" value="1"/>
</dbReference>
<dbReference type="PROSITE" id="PS52016">
    <property type="entry name" value="TONB_DEPENDENT_REC_3"/>
    <property type="match status" value="1"/>
</dbReference>
<dbReference type="InterPro" id="IPR012910">
    <property type="entry name" value="Plug_dom"/>
</dbReference>
<keyword evidence="8" id="KW-0732">Signal</keyword>
<feature type="domain" description="TonB-dependent receptor plug" evidence="9">
    <location>
        <begin position="118"/>
        <end position="233"/>
    </location>
</feature>
<evidence type="ECO:0000259" key="9">
    <source>
        <dbReference type="Pfam" id="PF07715"/>
    </source>
</evidence>
<dbReference type="RefSeq" id="WP_090972080.1">
    <property type="nucleotide sequence ID" value="NZ_FOLL01000003.1"/>
</dbReference>
<dbReference type="OrthoDB" id="687738at2"/>
<keyword evidence="4 7" id="KW-0812">Transmembrane</keyword>
<organism evidence="10 11">
    <name type="scientific">Parapedobacter composti</name>
    <dbReference type="NCBI Taxonomy" id="623281"/>
    <lineage>
        <taxon>Bacteria</taxon>
        <taxon>Pseudomonadati</taxon>
        <taxon>Bacteroidota</taxon>
        <taxon>Sphingobacteriia</taxon>
        <taxon>Sphingobacteriales</taxon>
        <taxon>Sphingobacteriaceae</taxon>
        <taxon>Parapedobacter</taxon>
    </lineage>
</organism>
<evidence type="ECO:0000256" key="5">
    <source>
        <dbReference type="ARBA" id="ARBA00023136"/>
    </source>
</evidence>
<evidence type="ECO:0000313" key="11">
    <source>
        <dbReference type="Proteomes" id="UP000199577"/>
    </source>
</evidence>
<evidence type="ECO:0000256" key="7">
    <source>
        <dbReference type="PROSITE-ProRule" id="PRU01360"/>
    </source>
</evidence>
<sequence length="1072" mass="120271">MKTYISLIFCFTALQAAFSQTYTVAGRVVAEQDSTPIPNASVYAAQQETSVRTDASGSFQLRLQGKGATLKVSHIGHLSREVSVTFPQQQPLVITLPVAMHQLDEAVVSTGYETLSKERATGSFEKIDNALLNRSVSMDVLSRIENLATGIHFEKGDANFNTAGRRPNHDIYIHGISTLNAGTLGGNAPLIVLDNFPYEGDINSINPNDIESVTVLKDAAAASIWGAKAGNGVIVLTSKKATYEQPVRVSVTSNINVIEKPDLYQHRIISTSDYIDVEQLLFQQGFYNNKENSRAKPALSPVVEILIKQRDGLLSATEAQQAIDAYRQNDVRNDMLRYMYREGLQQQHSLQISSGTNRQKLIIGGGYDQSLPSRVGSQNSRITLRAENNLKPTRNLELALGVRWAANRYQEASAAETYQNSGYPFPYIALADENGRPIPVPKDYRMGFLDTAGNGRLLDWHYRPLDEIKNPPTLVSSEELLLNLGLNYKLLPWLDLDVKYQFSQFGTKNETHHNIDSYYARNRINRGSAISEAGVKYHFPFGGILNTSRQTSSGHRFRGQFNLNKQWLDASHQLHAILGAEVQESNNRGDGFIAYGYNDELLTYAGQIDFTYWYPVYGNLASSESMPFAVMDFTETTNRFVSFFSNASYSYRDRYTASFSARRDASNLFGVNTNDKWTPLWSAGLSWSVHREPFFTAQWLPRLKIRATYGYSGNVDNSMSALTTINYSNQSSTGVDLPGAGLRNPPNPSLRWEKVRNTNLGVDFAISGNRMRGSVDYYWKHTEDLLHFYPIDPTVGVTSMTMNVANTKSRGLNVNINTQNLSGKLAWATHWLFSYNNNWITHSFVEYTGPTTYVRGRGMSQIPGTLAFPIYSYRWAGLNPETGEPMGYLGGDVSQDYRSITSANTKLEDLVFHGSTRPLYFGSLRNDFSFRGFSLSVNISGYFGYYFRRRGMDYAQLINNGDGHIDYYARWQKPGDEKTTHVPAFQYPISAGNSFYQNTEPLVEKGDHIRLQDCRFAYTLPSMGSWLKSGQVYLYANNLGIIWRANKLRLDPQVNGNIPMPANFAMGVNLNF</sequence>
<dbReference type="Gene3D" id="2.40.170.20">
    <property type="entry name" value="TonB-dependent receptor, beta-barrel domain"/>
    <property type="match status" value="1"/>
</dbReference>
<evidence type="ECO:0000313" key="10">
    <source>
        <dbReference type="EMBL" id="SFC03701.1"/>
    </source>
</evidence>
<dbReference type="InterPro" id="IPR023997">
    <property type="entry name" value="TonB-dep_OMP_SusC/RagA_CS"/>
</dbReference>
<keyword evidence="2 7" id="KW-0813">Transport</keyword>